<accession>A0A9D1ICW7</accession>
<dbReference type="EMBL" id="DVMW01000006">
    <property type="protein sequence ID" value="HIU35105.1"/>
    <property type="molecule type" value="Genomic_DNA"/>
</dbReference>
<evidence type="ECO:0000313" key="1">
    <source>
        <dbReference type="EMBL" id="HIU35105.1"/>
    </source>
</evidence>
<reference evidence="1" key="1">
    <citation type="submission" date="2020-10" db="EMBL/GenBank/DDBJ databases">
        <authorList>
            <person name="Gilroy R."/>
        </authorList>
    </citation>
    <scope>NUCLEOTIDE SEQUENCE</scope>
    <source>
        <strain evidence="1">ChiGjej1B1-19959</strain>
    </source>
</reference>
<comment type="caution">
    <text evidence="1">The sequence shown here is derived from an EMBL/GenBank/DDBJ whole genome shotgun (WGS) entry which is preliminary data.</text>
</comment>
<protein>
    <submittedName>
        <fullName evidence="1">Uncharacterized protein</fullName>
    </submittedName>
</protein>
<gene>
    <name evidence="1" type="ORF">IAC53_00655</name>
</gene>
<name>A0A9D1ICW7_9FIRM</name>
<sequence length="283" mass="30972">MAENKACGPLDKGLPKIREAVCIDTNRVYDSCADKDCLADLRVYFPPQCQEAVDRATGVRSRGVELLNVFMDVEKAPFNRGCYSVDVTFFFKVTVEVYSIASVPPATLSGFATFSKKCILYGGDGSVHVYSSEYRADHDDAQLIPTNTNPRAKIQVAEPLCLDAKLCRPCDCCAPCCDCCGPIPRCVRRAFVEEFPADFGDAQKCEKAVAVTIGIFTIIQLERDVQMLIPAYDFCIPQKECSCDTDDPCEAFRKICFPVDAFFPPKETGGCCTPSGGCKPCGC</sequence>
<dbReference type="Proteomes" id="UP000824071">
    <property type="component" value="Unassembled WGS sequence"/>
</dbReference>
<dbReference type="AlphaFoldDB" id="A0A9D1ICW7"/>
<evidence type="ECO:0000313" key="2">
    <source>
        <dbReference type="Proteomes" id="UP000824071"/>
    </source>
</evidence>
<organism evidence="1 2">
    <name type="scientific">Candidatus Fimenecus excrementigallinarum</name>
    <dbReference type="NCBI Taxonomy" id="2840816"/>
    <lineage>
        <taxon>Bacteria</taxon>
        <taxon>Bacillati</taxon>
        <taxon>Bacillota</taxon>
        <taxon>Clostridia</taxon>
        <taxon>Candidatus Fimenecus</taxon>
    </lineage>
</organism>
<reference evidence="1" key="2">
    <citation type="journal article" date="2021" name="PeerJ">
        <title>Extensive microbial diversity within the chicken gut microbiome revealed by metagenomics and culture.</title>
        <authorList>
            <person name="Gilroy R."/>
            <person name="Ravi A."/>
            <person name="Getino M."/>
            <person name="Pursley I."/>
            <person name="Horton D.L."/>
            <person name="Alikhan N.F."/>
            <person name="Baker D."/>
            <person name="Gharbi K."/>
            <person name="Hall N."/>
            <person name="Watson M."/>
            <person name="Adriaenssens E.M."/>
            <person name="Foster-Nyarko E."/>
            <person name="Jarju S."/>
            <person name="Secka A."/>
            <person name="Antonio M."/>
            <person name="Oren A."/>
            <person name="Chaudhuri R.R."/>
            <person name="La Ragione R."/>
            <person name="Hildebrand F."/>
            <person name="Pallen M.J."/>
        </authorList>
    </citation>
    <scope>NUCLEOTIDE SEQUENCE</scope>
    <source>
        <strain evidence="1">ChiGjej1B1-19959</strain>
    </source>
</reference>
<proteinExistence type="predicted"/>